<dbReference type="PANTHER" id="PTHR30572:SF4">
    <property type="entry name" value="ABC TRANSPORTER PERMEASE YTRF"/>
    <property type="match status" value="1"/>
</dbReference>
<organism evidence="10 11">
    <name type="scientific">Nocardioides massiliensis</name>
    <dbReference type="NCBI Taxonomy" id="1325935"/>
    <lineage>
        <taxon>Bacteria</taxon>
        <taxon>Bacillati</taxon>
        <taxon>Actinomycetota</taxon>
        <taxon>Actinomycetes</taxon>
        <taxon>Propionibacteriales</taxon>
        <taxon>Nocardioidaceae</taxon>
        <taxon>Nocardioides</taxon>
    </lineage>
</organism>
<keyword evidence="5 7" id="KW-0472">Membrane</keyword>
<feature type="domain" description="MacB-like periplasmic core" evidence="9">
    <location>
        <begin position="17"/>
        <end position="238"/>
    </location>
</feature>
<evidence type="ECO:0000256" key="6">
    <source>
        <dbReference type="ARBA" id="ARBA00038076"/>
    </source>
</evidence>
<feature type="transmembrane region" description="Helical" evidence="7">
    <location>
        <begin position="412"/>
        <end position="431"/>
    </location>
</feature>
<dbReference type="Pfam" id="PF12704">
    <property type="entry name" value="MacB_PCD"/>
    <property type="match status" value="2"/>
</dbReference>
<evidence type="ECO:0000256" key="4">
    <source>
        <dbReference type="ARBA" id="ARBA00022989"/>
    </source>
</evidence>
<accession>A0ABT9NNV7</accession>
<feature type="transmembrane region" description="Helical" evidence="7">
    <location>
        <begin position="270"/>
        <end position="295"/>
    </location>
</feature>
<feature type="transmembrane region" description="Helical" evidence="7">
    <location>
        <begin position="16"/>
        <end position="36"/>
    </location>
</feature>
<gene>
    <name evidence="10" type="ORF">J2S59_001925</name>
</gene>
<comment type="caution">
    <text evidence="10">The sequence shown here is derived from an EMBL/GenBank/DDBJ whole genome shotgun (WGS) entry which is preliminary data.</text>
</comment>
<feature type="transmembrane region" description="Helical" evidence="7">
    <location>
        <begin position="765"/>
        <end position="795"/>
    </location>
</feature>
<evidence type="ECO:0000259" key="8">
    <source>
        <dbReference type="Pfam" id="PF02687"/>
    </source>
</evidence>
<evidence type="ECO:0000259" key="9">
    <source>
        <dbReference type="Pfam" id="PF12704"/>
    </source>
</evidence>
<feature type="transmembrane region" description="Helical" evidence="7">
    <location>
        <begin position="716"/>
        <end position="742"/>
    </location>
</feature>
<feature type="domain" description="ABC3 transporter permease C-terminal" evidence="8">
    <location>
        <begin position="273"/>
        <end position="393"/>
    </location>
</feature>
<dbReference type="Pfam" id="PF02687">
    <property type="entry name" value="FtsX"/>
    <property type="match status" value="2"/>
</dbReference>
<dbReference type="Proteomes" id="UP001240447">
    <property type="component" value="Unassembled WGS sequence"/>
</dbReference>
<feature type="transmembrane region" description="Helical" evidence="7">
    <location>
        <begin position="807"/>
        <end position="829"/>
    </location>
</feature>
<protein>
    <submittedName>
        <fullName evidence="10">ABC transport system permease protein</fullName>
    </submittedName>
</protein>
<reference evidence="10 11" key="1">
    <citation type="submission" date="2023-07" db="EMBL/GenBank/DDBJ databases">
        <title>Sequencing the genomes of 1000 actinobacteria strains.</title>
        <authorList>
            <person name="Klenk H.-P."/>
        </authorList>
    </citation>
    <scope>NUCLEOTIDE SEQUENCE [LARGE SCALE GENOMIC DNA]</scope>
    <source>
        <strain evidence="10 11">GD13</strain>
    </source>
</reference>
<evidence type="ECO:0000256" key="5">
    <source>
        <dbReference type="ARBA" id="ARBA00023136"/>
    </source>
</evidence>
<dbReference type="PANTHER" id="PTHR30572">
    <property type="entry name" value="MEMBRANE COMPONENT OF TRANSPORTER-RELATED"/>
    <property type="match status" value="1"/>
</dbReference>
<feature type="transmembrane region" description="Helical" evidence="7">
    <location>
        <begin position="495"/>
        <end position="514"/>
    </location>
</feature>
<proteinExistence type="inferred from homology"/>
<evidence type="ECO:0000256" key="2">
    <source>
        <dbReference type="ARBA" id="ARBA00022475"/>
    </source>
</evidence>
<dbReference type="InterPro" id="IPR025857">
    <property type="entry name" value="MacB_PCD"/>
</dbReference>
<keyword evidence="4 7" id="KW-1133">Transmembrane helix</keyword>
<evidence type="ECO:0000313" key="11">
    <source>
        <dbReference type="Proteomes" id="UP001240447"/>
    </source>
</evidence>
<comment type="subcellular location">
    <subcellularLocation>
        <location evidence="1">Cell membrane</location>
        <topology evidence="1">Multi-pass membrane protein</topology>
    </subcellularLocation>
</comment>
<keyword evidence="2" id="KW-1003">Cell membrane</keyword>
<keyword evidence="3 7" id="KW-0812">Transmembrane</keyword>
<evidence type="ECO:0000256" key="1">
    <source>
        <dbReference type="ARBA" id="ARBA00004651"/>
    </source>
</evidence>
<evidence type="ECO:0000313" key="10">
    <source>
        <dbReference type="EMBL" id="MDP9822116.1"/>
    </source>
</evidence>
<evidence type="ECO:0000256" key="7">
    <source>
        <dbReference type="SAM" id="Phobius"/>
    </source>
</evidence>
<dbReference type="EMBL" id="JAUSQM010000001">
    <property type="protein sequence ID" value="MDP9822116.1"/>
    <property type="molecule type" value="Genomic_DNA"/>
</dbReference>
<feature type="transmembrane region" description="Helical" evidence="7">
    <location>
        <begin position="316"/>
        <end position="341"/>
    </location>
</feature>
<feature type="transmembrane region" description="Helical" evidence="7">
    <location>
        <begin position="437"/>
        <end position="459"/>
    </location>
</feature>
<sequence>MIRVALRSLLGRKVRLLMSTFAIVLGVAFVAGTFMFTDTLNRSFTSIFASSVGDVVVQPSDRADGMTTTGLTIPAEVVATLAQVDGAARADGNVTSVGTFVVDAGGKVVGGQGAPGLGLSFNDAPAGHGLEGLRIIDGKVPEGIDEVALDERTAERAGYGIGDTVQLVTNGSRPSLKPTLVGTVGYGDGGGLNGATMSVFDTRTAQELFLDGADAYSDVWVTAADGVSQEELRDAVEEVVPEEYAVLTGDEAADQSASELLQAISFITTFLLIFAGVALVVGSFLIVNTFSILVAQRARELALLRALGASRRQVTGSVLLESLVLGIVGSTLGLLLGIGLAHGIRAITATAGLDLTGPLVFAPRTVVAAYAVGIVVTVVAAYLPARRSSRIEPVQALRDDIALPEGSLRRRFVVGVVMIGVGAGAMAVGLVTDVGSAGWWVGAGVLTVLLGTAAASPVLSRPLLALASAVYRRAFGMVGTLAGQNARRNPRRTTATASALMIGLALVTTMSILGTSASASVDQTIEENFSGDVVVSNAVGTPFSPAVGRQLAEEPAVDVVSRVRFGMARIDGAEEFLLGFDPESIADIVVFEMLDGRANPLGERELLVAEDEAEDLGLAVGDELEVQVPRGTQTFTVAGIYARNAFAGGAHLVSVDAMVAAGYPDEDNTLFLTAAGSQEDLLEAAREVTADLPLVSVKDQADYAEEQRAPIDQLLLLIYALLGLALVIAVLGIVNTLALSIIERTREVGLLRAVGLSRRQLRRMIGLESVVIALLGTLLGLVLGVVFGLSLLTALADQGLEAVVVPWGQLGAFVVAAVVVGILAALVPARRAARLDVLRAIATE</sequence>
<feature type="domain" description="MacB-like periplasmic core" evidence="9">
    <location>
        <begin position="493"/>
        <end position="688"/>
    </location>
</feature>
<keyword evidence="11" id="KW-1185">Reference proteome</keyword>
<evidence type="ECO:0000256" key="3">
    <source>
        <dbReference type="ARBA" id="ARBA00022692"/>
    </source>
</evidence>
<feature type="transmembrane region" description="Helical" evidence="7">
    <location>
        <begin position="361"/>
        <end position="383"/>
    </location>
</feature>
<feature type="domain" description="ABC3 transporter permease C-terminal" evidence="8">
    <location>
        <begin position="721"/>
        <end position="836"/>
    </location>
</feature>
<name>A0ABT9NNV7_9ACTN</name>
<dbReference type="RefSeq" id="WP_306825045.1">
    <property type="nucleotide sequence ID" value="NZ_JAUSQM010000001.1"/>
</dbReference>
<dbReference type="InterPro" id="IPR003838">
    <property type="entry name" value="ABC3_permease_C"/>
</dbReference>
<comment type="similarity">
    <text evidence="6">Belongs to the ABC-4 integral membrane protein family.</text>
</comment>
<dbReference type="InterPro" id="IPR050250">
    <property type="entry name" value="Macrolide_Exporter_MacB"/>
</dbReference>